<accession>A0A1F7V226</accession>
<dbReference type="AlphaFoldDB" id="A0A1F7V226"/>
<reference evidence="1 2" key="1">
    <citation type="journal article" date="2016" name="Nat. Commun.">
        <title>Thousands of microbial genomes shed light on interconnected biogeochemical processes in an aquifer system.</title>
        <authorList>
            <person name="Anantharaman K."/>
            <person name="Brown C.T."/>
            <person name="Hug L.A."/>
            <person name="Sharon I."/>
            <person name="Castelle C.J."/>
            <person name="Probst A.J."/>
            <person name="Thomas B.C."/>
            <person name="Singh A."/>
            <person name="Wilkins M.J."/>
            <person name="Karaoz U."/>
            <person name="Brodie E.L."/>
            <person name="Williams K.H."/>
            <person name="Hubbard S.S."/>
            <person name="Banfield J.F."/>
        </authorList>
    </citation>
    <scope>NUCLEOTIDE SEQUENCE [LARGE SCALE GENOMIC DNA]</scope>
</reference>
<dbReference type="EMBL" id="MGEM01000023">
    <property type="protein sequence ID" value="OGL84503.1"/>
    <property type="molecule type" value="Genomic_DNA"/>
</dbReference>
<protein>
    <submittedName>
        <fullName evidence="1">Uncharacterized protein</fullName>
    </submittedName>
</protein>
<dbReference type="Proteomes" id="UP000177704">
    <property type="component" value="Unassembled WGS sequence"/>
</dbReference>
<proteinExistence type="predicted"/>
<evidence type="ECO:0000313" key="2">
    <source>
        <dbReference type="Proteomes" id="UP000177704"/>
    </source>
</evidence>
<comment type="caution">
    <text evidence="1">The sequence shown here is derived from an EMBL/GenBank/DDBJ whole genome shotgun (WGS) entry which is preliminary data.</text>
</comment>
<name>A0A1F7V226_9BACT</name>
<evidence type="ECO:0000313" key="1">
    <source>
        <dbReference type="EMBL" id="OGL84503.1"/>
    </source>
</evidence>
<gene>
    <name evidence="1" type="ORF">A3B36_02085</name>
</gene>
<sequence length="246" mass="28749">MSIPSEEVSRNILYRDILSFLRYVTKRTPYPQLTETGNLNLRSLREVNDTLIRKQPMEDRIGDKVFPVRSEHQLWYLRTIDALLEAAGLTMRTKRRLLPLLPRVLQFDGLDPQAQFLHLWRSFARQMEWPDLAYWTNDARIAGTLQLHQDMVWRYLHERETEVRHGPFSYVKTLDWARETFKIRWVTAHGDNADLARSGISRVLFHYMLVPWGFARYDTADDTCALTSLGREVIALEASGGMNPAT</sequence>
<organism evidence="1 2">
    <name type="scientific">Candidatus Uhrbacteria bacterium RIFCSPLOWO2_01_FULL_55_36</name>
    <dbReference type="NCBI Taxonomy" id="1802404"/>
    <lineage>
        <taxon>Bacteria</taxon>
        <taxon>Candidatus Uhriibacteriota</taxon>
    </lineage>
</organism>